<protein>
    <submittedName>
        <fullName evidence="2">Uncharacterized protein</fullName>
    </submittedName>
</protein>
<accession>A0A3N4JI87</accession>
<dbReference type="AlphaFoldDB" id="A0A3N4JI87"/>
<dbReference type="EMBL" id="ML120417">
    <property type="protein sequence ID" value="RPA96110.1"/>
    <property type="molecule type" value="Genomic_DNA"/>
</dbReference>
<feature type="transmembrane region" description="Helical" evidence="1">
    <location>
        <begin position="12"/>
        <end position="40"/>
    </location>
</feature>
<evidence type="ECO:0000256" key="1">
    <source>
        <dbReference type="SAM" id="Phobius"/>
    </source>
</evidence>
<evidence type="ECO:0000313" key="2">
    <source>
        <dbReference type="EMBL" id="RPA96110.1"/>
    </source>
</evidence>
<sequence length="99" mass="11115">MANITNELSYGIRVYGMSIISFCLPSIVVKIVVVALPLMLQCFTHVTVCPPLMTRRVNLLYWPNWDRCPSTAGGADEKPRLLPNFESSAAMNRPDFIEI</sequence>
<dbReference type="Proteomes" id="UP000276215">
    <property type="component" value="Unassembled WGS sequence"/>
</dbReference>
<organism evidence="2 3">
    <name type="scientific">Choiromyces venosus 120613-1</name>
    <dbReference type="NCBI Taxonomy" id="1336337"/>
    <lineage>
        <taxon>Eukaryota</taxon>
        <taxon>Fungi</taxon>
        <taxon>Dikarya</taxon>
        <taxon>Ascomycota</taxon>
        <taxon>Pezizomycotina</taxon>
        <taxon>Pezizomycetes</taxon>
        <taxon>Pezizales</taxon>
        <taxon>Tuberaceae</taxon>
        <taxon>Choiromyces</taxon>
    </lineage>
</organism>
<name>A0A3N4JI87_9PEZI</name>
<keyword evidence="1" id="KW-0472">Membrane</keyword>
<gene>
    <name evidence="2" type="ORF">L873DRAFT_1811734</name>
</gene>
<evidence type="ECO:0000313" key="3">
    <source>
        <dbReference type="Proteomes" id="UP000276215"/>
    </source>
</evidence>
<keyword evidence="1" id="KW-0812">Transmembrane</keyword>
<proteinExistence type="predicted"/>
<reference evidence="2 3" key="1">
    <citation type="journal article" date="2018" name="Nat. Ecol. Evol.">
        <title>Pezizomycetes genomes reveal the molecular basis of ectomycorrhizal truffle lifestyle.</title>
        <authorList>
            <person name="Murat C."/>
            <person name="Payen T."/>
            <person name="Noel B."/>
            <person name="Kuo A."/>
            <person name="Morin E."/>
            <person name="Chen J."/>
            <person name="Kohler A."/>
            <person name="Krizsan K."/>
            <person name="Balestrini R."/>
            <person name="Da Silva C."/>
            <person name="Montanini B."/>
            <person name="Hainaut M."/>
            <person name="Levati E."/>
            <person name="Barry K.W."/>
            <person name="Belfiori B."/>
            <person name="Cichocki N."/>
            <person name="Clum A."/>
            <person name="Dockter R.B."/>
            <person name="Fauchery L."/>
            <person name="Guy J."/>
            <person name="Iotti M."/>
            <person name="Le Tacon F."/>
            <person name="Lindquist E.A."/>
            <person name="Lipzen A."/>
            <person name="Malagnac F."/>
            <person name="Mello A."/>
            <person name="Molinier V."/>
            <person name="Miyauchi S."/>
            <person name="Poulain J."/>
            <person name="Riccioni C."/>
            <person name="Rubini A."/>
            <person name="Sitrit Y."/>
            <person name="Splivallo R."/>
            <person name="Traeger S."/>
            <person name="Wang M."/>
            <person name="Zifcakova L."/>
            <person name="Wipf D."/>
            <person name="Zambonelli A."/>
            <person name="Paolocci F."/>
            <person name="Nowrousian M."/>
            <person name="Ottonello S."/>
            <person name="Baldrian P."/>
            <person name="Spatafora J.W."/>
            <person name="Henrissat B."/>
            <person name="Nagy L.G."/>
            <person name="Aury J.M."/>
            <person name="Wincker P."/>
            <person name="Grigoriev I.V."/>
            <person name="Bonfante P."/>
            <person name="Martin F.M."/>
        </authorList>
    </citation>
    <scope>NUCLEOTIDE SEQUENCE [LARGE SCALE GENOMIC DNA]</scope>
    <source>
        <strain evidence="2 3">120613-1</strain>
    </source>
</reference>
<keyword evidence="3" id="KW-1185">Reference proteome</keyword>
<keyword evidence="1" id="KW-1133">Transmembrane helix</keyword>